<feature type="domain" description="DUF7036" evidence="3">
    <location>
        <begin position="206"/>
        <end position="297"/>
    </location>
</feature>
<evidence type="ECO:0000256" key="2">
    <source>
        <dbReference type="SAM" id="Phobius"/>
    </source>
</evidence>
<dbReference type="SMR" id="A0A445EEG5"/>
<organism evidence="4 5">
    <name type="scientific">Arachis hypogaea</name>
    <name type="common">Peanut</name>
    <dbReference type="NCBI Taxonomy" id="3818"/>
    <lineage>
        <taxon>Eukaryota</taxon>
        <taxon>Viridiplantae</taxon>
        <taxon>Streptophyta</taxon>
        <taxon>Embryophyta</taxon>
        <taxon>Tracheophyta</taxon>
        <taxon>Spermatophyta</taxon>
        <taxon>Magnoliopsida</taxon>
        <taxon>eudicotyledons</taxon>
        <taxon>Gunneridae</taxon>
        <taxon>Pentapetalae</taxon>
        <taxon>rosids</taxon>
        <taxon>fabids</taxon>
        <taxon>Fabales</taxon>
        <taxon>Fabaceae</taxon>
        <taxon>Papilionoideae</taxon>
        <taxon>50 kb inversion clade</taxon>
        <taxon>dalbergioids sensu lato</taxon>
        <taxon>Dalbergieae</taxon>
        <taxon>Pterocarpus clade</taxon>
        <taxon>Arachis</taxon>
    </lineage>
</organism>
<comment type="caution">
    <text evidence="4">The sequence shown here is derived from an EMBL/GenBank/DDBJ whole genome shotgun (WGS) entry which is preliminary data.</text>
</comment>
<dbReference type="PANTHER" id="PTHR33826">
    <property type="entry name" value="F20B24.21"/>
    <property type="match status" value="1"/>
</dbReference>
<dbReference type="InterPro" id="IPR055464">
    <property type="entry name" value="DUF7036"/>
</dbReference>
<feature type="compositionally biased region" description="Basic residues" evidence="1">
    <location>
        <begin position="410"/>
        <end position="423"/>
    </location>
</feature>
<accession>A0A445EEG5</accession>
<sequence>MGKSDEEHHQPLPPGAAAAEDPRPNVAVGGSFSFSLRCLLVLLFSAAVFLSALFFLPPFANFSDQKDPLSHSQYKGHDIVARFFLEKPASLLEDNTVQLANDIFEEIGVPSTKVVILSLDPFPGSNTTKVVFAVDPDRKYSEMSSATLSLIRALFKSLVIRQSFLQLTPSLFGKPSFFEVLKFKGGITIIPEQKVFPLQHVQPLFNFTLYFSIYQIQSSFDRLTSQLKSGLHLASDENVYVVLSNSEGSTIAAPTIVQASVLLEYGITPSKERLKQLAQTITGPRADNLGLNNTQFGRVKQVQLSSILQHSLNGSRGSGSIQSPSSAPGPMPHTHHHHHHHHHHHQLHNDHLSAHLSPASSPTPAPAPAPAPASASTEGATPPEVGSPAASVPAIGRSYHAQPPSCQPVYKKRSTRKALKHSHVTPAVAPTASPHYPVESPKQRVESPAYISHSVPAESPIPNVAFAHAESPPPKNEPAAAHSDTYSTGPSPSSSSAGYLGTVNWASLMFVLLVLHV</sequence>
<gene>
    <name evidence="4" type="ORF">Ahy_A02g008360</name>
</gene>
<feature type="compositionally biased region" description="Basic and acidic residues" evidence="1">
    <location>
        <begin position="1"/>
        <end position="10"/>
    </location>
</feature>
<feature type="compositionally biased region" description="Basic residues" evidence="1">
    <location>
        <begin position="333"/>
        <end position="346"/>
    </location>
</feature>
<feature type="compositionally biased region" description="Low complexity" evidence="1">
    <location>
        <begin position="483"/>
        <end position="493"/>
    </location>
</feature>
<feature type="domain" description="DUF7036" evidence="3">
    <location>
        <begin position="83"/>
        <end position="173"/>
    </location>
</feature>
<feature type="compositionally biased region" description="Low complexity" evidence="1">
    <location>
        <begin position="314"/>
        <end position="328"/>
    </location>
</feature>
<evidence type="ECO:0000313" key="4">
    <source>
        <dbReference type="EMBL" id="RYR73837.1"/>
    </source>
</evidence>
<dbReference type="OrthoDB" id="687571at2759"/>
<feature type="compositionally biased region" description="Pro residues" evidence="1">
    <location>
        <begin position="361"/>
        <end position="371"/>
    </location>
</feature>
<keyword evidence="2" id="KW-0812">Transmembrane</keyword>
<protein>
    <recommendedName>
        <fullName evidence="3">DUF7036 domain-containing protein</fullName>
    </recommendedName>
</protein>
<feature type="transmembrane region" description="Helical" evidence="2">
    <location>
        <begin position="39"/>
        <end position="60"/>
    </location>
</feature>
<keyword evidence="5" id="KW-1185">Reference proteome</keyword>
<proteinExistence type="predicted"/>
<dbReference type="STRING" id="3818.A0A445EEG5"/>
<feature type="region of interest" description="Disordered" evidence="1">
    <location>
        <begin position="1"/>
        <end position="22"/>
    </location>
</feature>
<dbReference type="Pfam" id="PF23041">
    <property type="entry name" value="DUF7036"/>
    <property type="match status" value="2"/>
</dbReference>
<dbReference type="Proteomes" id="UP000289738">
    <property type="component" value="Chromosome A02"/>
</dbReference>
<dbReference type="PANTHER" id="PTHR33826:SF2">
    <property type="entry name" value="HYDROXYPROLINE-RICH GLYCOPROTEIN FAMILY PROTEIN"/>
    <property type="match status" value="1"/>
</dbReference>
<name>A0A445EEG5_ARAHY</name>
<keyword evidence="2" id="KW-1133">Transmembrane helix</keyword>
<feature type="compositionally biased region" description="Low complexity" evidence="1">
    <location>
        <begin position="372"/>
        <end position="383"/>
    </location>
</feature>
<keyword evidence="2" id="KW-0472">Membrane</keyword>
<dbReference type="AlphaFoldDB" id="A0A445EEG5"/>
<evidence type="ECO:0000313" key="5">
    <source>
        <dbReference type="Proteomes" id="UP000289738"/>
    </source>
</evidence>
<dbReference type="EMBL" id="SDMP01000002">
    <property type="protein sequence ID" value="RYR73837.1"/>
    <property type="molecule type" value="Genomic_DNA"/>
</dbReference>
<evidence type="ECO:0000256" key="1">
    <source>
        <dbReference type="SAM" id="MobiDB-lite"/>
    </source>
</evidence>
<feature type="region of interest" description="Disordered" evidence="1">
    <location>
        <begin position="311"/>
        <end position="445"/>
    </location>
</feature>
<feature type="region of interest" description="Disordered" evidence="1">
    <location>
        <begin position="465"/>
        <end position="493"/>
    </location>
</feature>
<dbReference type="Gramene" id="arahy.Tifrunner.gnm2.ann2.Ah02g177100.1">
    <property type="protein sequence ID" value="arahy.Tifrunner.gnm2.ann2.Ah02g177100.1-CDS"/>
    <property type="gene ID" value="arahy.Tifrunner.gnm2.ann2.Ah02g177100"/>
</dbReference>
<reference evidence="4 5" key="1">
    <citation type="submission" date="2019-01" db="EMBL/GenBank/DDBJ databases">
        <title>Sequencing of cultivated peanut Arachis hypogaea provides insights into genome evolution and oil improvement.</title>
        <authorList>
            <person name="Chen X."/>
        </authorList>
    </citation>
    <scope>NUCLEOTIDE SEQUENCE [LARGE SCALE GENOMIC DNA]</scope>
    <source>
        <strain evidence="5">cv. Fuhuasheng</strain>
        <tissue evidence="4">Leaves</tissue>
    </source>
</reference>
<evidence type="ECO:0000259" key="3">
    <source>
        <dbReference type="Pfam" id="PF23041"/>
    </source>
</evidence>